<dbReference type="EMBL" id="QBIY01012416">
    <property type="protein sequence ID" value="RXN25222.1"/>
    <property type="molecule type" value="Genomic_DNA"/>
</dbReference>
<name>A0A498P4S3_LABRO</name>
<evidence type="ECO:0000313" key="4">
    <source>
        <dbReference type="EMBL" id="RXN38749.1"/>
    </source>
</evidence>
<proteinExistence type="predicted"/>
<dbReference type="Proteomes" id="UP000290572">
    <property type="component" value="Unassembled WGS sequence"/>
</dbReference>
<evidence type="ECO:0000313" key="5">
    <source>
        <dbReference type="Proteomes" id="UP000290572"/>
    </source>
</evidence>
<evidence type="ECO:0000259" key="2">
    <source>
        <dbReference type="Pfam" id="PF22938"/>
    </source>
</evidence>
<organism evidence="4 5">
    <name type="scientific">Labeo rohita</name>
    <name type="common">Indian major carp</name>
    <name type="synonym">Cyprinus rohita</name>
    <dbReference type="NCBI Taxonomy" id="84645"/>
    <lineage>
        <taxon>Eukaryota</taxon>
        <taxon>Metazoa</taxon>
        <taxon>Chordata</taxon>
        <taxon>Craniata</taxon>
        <taxon>Vertebrata</taxon>
        <taxon>Euteleostomi</taxon>
        <taxon>Actinopterygii</taxon>
        <taxon>Neopterygii</taxon>
        <taxon>Teleostei</taxon>
        <taxon>Ostariophysi</taxon>
        <taxon>Cypriniformes</taxon>
        <taxon>Cyprinidae</taxon>
        <taxon>Labeoninae</taxon>
        <taxon>Labeonini</taxon>
        <taxon>Labeo</taxon>
    </lineage>
</organism>
<dbReference type="InterPro" id="IPR054465">
    <property type="entry name" value="Integrase_p58-like_C"/>
</dbReference>
<accession>A0A498P4S3</accession>
<gene>
    <name evidence="4" type="ORF">ROHU_000837</name>
    <name evidence="3" type="ORF">ROHU_021662</name>
</gene>
<feature type="region of interest" description="Disordered" evidence="1">
    <location>
        <begin position="98"/>
        <end position="164"/>
    </location>
</feature>
<comment type="caution">
    <text evidence="4">The sequence shown here is derived from an EMBL/GenBank/DDBJ whole genome shotgun (WGS) entry which is preliminary data.</text>
</comment>
<evidence type="ECO:0000256" key="1">
    <source>
        <dbReference type="SAM" id="MobiDB-lite"/>
    </source>
</evidence>
<feature type="domain" description="Integrase p58-like C-terminal" evidence="2">
    <location>
        <begin position="43"/>
        <end position="74"/>
    </location>
</feature>
<keyword evidence="5" id="KW-1185">Reference proteome</keyword>
<dbReference type="EMBL" id="QBIY01004534">
    <property type="protein sequence ID" value="RXN38749.1"/>
    <property type="molecule type" value="Genomic_DNA"/>
</dbReference>
<dbReference type="AlphaFoldDB" id="A0A498P4S3"/>
<sequence length="164" mass="18912">MRQKKVYDLRTREKSYNVGDLVLVKVSSRKKGYSPKLQAPWQGPFVITECLGPVLYRVKDRRSEKVLHHDRLQPYLSDHVPAWMQRLRRKYTCTEEGSLVPKAVHEPEVTEAESPNPSPSDNSLSEEPQVLLAMDSNSYPDRCGKEGTKTKRGRLVRVPSRYMD</sequence>
<reference evidence="4 5" key="1">
    <citation type="submission" date="2018-03" db="EMBL/GenBank/DDBJ databases">
        <title>Draft genome sequence of Rohu Carp (Labeo rohita).</title>
        <authorList>
            <person name="Das P."/>
            <person name="Kushwaha B."/>
            <person name="Joshi C.G."/>
            <person name="Kumar D."/>
            <person name="Nagpure N.S."/>
            <person name="Sahoo L."/>
            <person name="Das S.P."/>
            <person name="Bit A."/>
            <person name="Patnaik S."/>
            <person name="Meher P.K."/>
            <person name="Jayasankar P."/>
            <person name="Koringa P.G."/>
            <person name="Patel N.V."/>
            <person name="Hinsu A.T."/>
            <person name="Kumar R."/>
            <person name="Pandey M."/>
            <person name="Agarwal S."/>
            <person name="Srivastava S."/>
            <person name="Singh M."/>
            <person name="Iquebal M.A."/>
            <person name="Jaiswal S."/>
            <person name="Angadi U.B."/>
            <person name="Kumar N."/>
            <person name="Raza M."/>
            <person name="Shah T.M."/>
            <person name="Rai A."/>
            <person name="Jena J.K."/>
        </authorList>
    </citation>
    <scope>NUCLEOTIDE SEQUENCE [LARGE SCALE GENOMIC DNA]</scope>
    <source>
        <strain evidence="4">DASCIFA01</strain>
        <tissue evidence="4">Testis</tissue>
    </source>
</reference>
<protein>
    <submittedName>
        <fullName evidence="4">Retrovirus-related Pol polyprotein from transposon 412</fullName>
    </submittedName>
</protein>
<dbReference type="STRING" id="84645.A0A498P4S3"/>
<dbReference type="Pfam" id="PF22938">
    <property type="entry name" value="Integrase_p58_C"/>
    <property type="match status" value="1"/>
</dbReference>
<evidence type="ECO:0000313" key="3">
    <source>
        <dbReference type="EMBL" id="RXN25222.1"/>
    </source>
</evidence>
<feature type="compositionally biased region" description="Low complexity" evidence="1">
    <location>
        <begin position="112"/>
        <end position="128"/>
    </location>
</feature>